<sequence length="72" mass="7874">MIITVTELKQNLDKYLQLAETENILISNNGKILAMLSNPHADRIAMANALLGVIPSDITLEEALIEKANNSL</sequence>
<reference evidence="1" key="1">
    <citation type="submission" date="2009-07" db="EMBL/GenBank/DDBJ databases">
        <authorList>
            <person name="Weinstock G."/>
            <person name="Sodergren E."/>
            <person name="Clifton S."/>
            <person name="Fulton L."/>
            <person name="Fulton B."/>
            <person name="Courtney L."/>
            <person name="Fronick C."/>
            <person name="Harrison M."/>
            <person name="Strong C."/>
            <person name="Farmer C."/>
            <person name="Delahaunty K."/>
            <person name="Markovic C."/>
            <person name="Hall O."/>
            <person name="Minx P."/>
            <person name="Tomlinson C."/>
            <person name="Mitreva M."/>
            <person name="Nelson J."/>
            <person name="Hou S."/>
            <person name="Wollam A."/>
            <person name="Pepin K.H."/>
            <person name="Johnson M."/>
            <person name="Bhonagiri V."/>
            <person name="Nash W.E."/>
            <person name="Warren W."/>
            <person name="Chinwalla A."/>
            <person name="Mardis E.R."/>
            <person name="Wilson R.K."/>
        </authorList>
    </citation>
    <scope>NUCLEOTIDE SEQUENCE [LARGE SCALE GENOMIC DNA]</scope>
    <source>
        <strain evidence="1">DSM 14469</strain>
    </source>
</reference>
<dbReference type="eggNOG" id="COG4118">
    <property type="taxonomic scope" value="Bacteria"/>
</dbReference>
<proteinExistence type="predicted"/>
<dbReference type="AlphaFoldDB" id="C6LLZ9"/>
<dbReference type="STRING" id="168384.SAMN05660368_04134"/>
<dbReference type="Proteomes" id="UP000005561">
    <property type="component" value="Unassembled WGS sequence"/>
</dbReference>
<organism evidence="1 2">
    <name type="scientific">Marvinbryantia formatexigens DSM 14469</name>
    <dbReference type="NCBI Taxonomy" id="478749"/>
    <lineage>
        <taxon>Bacteria</taxon>
        <taxon>Bacillati</taxon>
        <taxon>Bacillota</taxon>
        <taxon>Clostridia</taxon>
        <taxon>Lachnospirales</taxon>
        <taxon>Lachnospiraceae</taxon>
        <taxon>Marvinbryantia</taxon>
    </lineage>
</organism>
<dbReference type="EMBL" id="ACCL02000035">
    <property type="protein sequence ID" value="EET58362.1"/>
    <property type="molecule type" value="Genomic_DNA"/>
</dbReference>
<comment type="caution">
    <text evidence="1">The sequence shown here is derived from an EMBL/GenBank/DDBJ whole genome shotgun (WGS) entry which is preliminary data.</text>
</comment>
<keyword evidence="2" id="KW-1185">Reference proteome</keyword>
<protein>
    <submittedName>
        <fullName evidence="1">Prevent-host-death family protein</fullName>
    </submittedName>
</protein>
<gene>
    <name evidence="1" type="ORF">BRYFOR_09698</name>
</gene>
<accession>C6LLZ9</accession>
<name>C6LLZ9_9FIRM</name>
<evidence type="ECO:0000313" key="1">
    <source>
        <dbReference type="EMBL" id="EET58362.1"/>
    </source>
</evidence>
<dbReference type="OrthoDB" id="9808428at2"/>
<dbReference type="RefSeq" id="WP_006864450.1">
    <property type="nucleotide sequence ID" value="NZ_ACCL02000035.1"/>
</dbReference>
<evidence type="ECO:0000313" key="2">
    <source>
        <dbReference type="Proteomes" id="UP000005561"/>
    </source>
</evidence>